<comment type="caution">
    <text evidence="1">The sequence shown here is derived from an EMBL/GenBank/DDBJ whole genome shotgun (WGS) entry which is preliminary data.</text>
</comment>
<accession>A0A9X4KLA8</accession>
<dbReference type="AlphaFoldDB" id="A0A9X4KLA8"/>
<dbReference type="Proteomes" id="UP001153387">
    <property type="component" value="Unassembled WGS sequence"/>
</dbReference>
<reference evidence="1 2" key="1">
    <citation type="submission" date="2022-10" db="EMBL/GenBank/DDBJ databases">
        <title>Comparative genomic analysis of Cohnella hashimotonis sp. nov., isolated from the International Space Station.</title>
        <authorList>
            <person name="Simpson A."/>
            <person name="Venkateswaran K."/>
        </authorList>
    </citation>
    <scope>NUCLEOTIDE SEQUENCE [LARGE SCALE GENOMIC DNA]</scope>
    <source>
        <strain evidence="1 2">DSM 18997</strain>
    </source>
</reference>
<proteinExistence type="predicted"/>
<evidence type="ECO:0000313" key="1">
    <source>
        <dbReference type="EMBL" id="MDG0794143.1"/>
    </source>
</evidence>
<dbReference type="EMBL" id="JAPDHZ010000006">
    <property type="protein sequence ID" value="MDG0794143.1"/>
    <property type="molecule type" value="Genomic_DNA"/>
</dbReference>
<organism evidence="1 2">
    <name type="scientific">Cohnella ginsengisoli</name>
    <dbReference type="NCBI Taxonomy" id="425004"/>
    <lineage>
        <taxon>Bacteria</taxon>
        <taxon>Bacillati</taxon>
        <taxon>Bacillota</taxon>
        <taxon>Bacilli</taxon>
        <taxon>Bacillales</taxon>
        <taxon>Paenibacillaceae</taxon>
        <taxon>Cohnella</taxon>
    </lineage>
</organism>
<dbReference type="PROSITE" id="PS51257">
    <property type="entry name" value="PROKAR_LIPOPROTEIN"/>
    <property type="match status" value="1"/>
</dbReference>
<evidence type="ECO:0000313" key="2">
    <source>
        <dbReference type="Proteomes" id="UP001153387"/>
    </source>
</evidence>
<sequence>MKWTVLLFFVLATALTGCSNDKKTENVFQPLPPTPEYIVVVKKQTPNVVLGHRIIQNEEMDPIVQQINESHPSVAFKSCPASVNFFDVLLHYANGSTDRTLKVLLCPGTVDQLSGVVMEPGVLF</sequence>
<gene>
    <name evidence="1" type="ORF">OMP38_27400</name>
</gene>
<dbReference type="RefSeq" id="WP_277567910.1">
    <property type="nucleotide sequence ID" value="NZ_JAPDHZ010000006.1"/>
</dbReference>
<keyword evidence="2" id="KW-1185">Reference proteome</keyword>
<protein>
    <submittedName>
        <fullName evidence="1">Uncharacterized protein</fullName>
    </submittedName>
</protein>
<name>A0A9X4KLA8_9BACL</name>